<name>A0A6A2WSL0_HIBSY</name>
<sequence length="124" mass="14155">MESIGNGEDEGRRTKDEGRRNDFLDVLLEFCGDGIEEPSKFSARTINPRTLEWAMAELLHNPRTLKAVQAELRDNLGHNGRKLEEQDIQNLPYLQAVIKETLRLHPPLPFLVPRMAMDSCKMLG</sequence>
<dbReference type="InterPro" id="IPR002401">
    <property type="entry name" value="Cyt_P450_E_grp-I"/>
</dbReference>
<keyword evidence="3" id="KW-1185">Reference proteome</keyword>
<dbReference type="GO" id="GO:0005506">
    <property type="term" value="F:iron ion binding"/>
    <property type="evidence" value="ECO:0007669"/>
    <property type="project" value="InterPro"/>
</dbReference>
<protein>
    <submittedName>
        <fullName evidence="2">Uncharacterized protein</fullName>
    </submittedName>
</protein>
<dbReference type="InterPro" id="IPR001128">
    <property type="entry name" value="Cyt_P450"/>
</dbReference>
<comment type="caution">
    <text evidence="2">The sequence shown here is derived from an EMBL/GenBank/DDBJ whole genome shotgun (WGS) entry which is preliminary data.</text>
</comment>
<dbReference type="PRINTS" id="PR00463">
    <property type="entry name" value="EP450I"/>
</dbReference>
<proteinExistence type="inferred from homology"/>
<reference evidence="2" key="1">
    <citation type="submission" date="2019-09" db="EMBL/GenBank/DDBJ databases">
        <title>Draft genome information of white flower Hibiscus syriacus.</title>
        <authorList>
            <person name="Kim Y.-M."/>
        </authorList>
    </citation>
    <scope>NUCLEOTIDE SEQUENCE [LARGE SCALE GENOMIC DNA]</scope>
    <source>
        <strain evidence="2">YM2019G1</strain>
    </source>
</reference>
<dbReference type="GO" id="GO:0004497">
    <property type="term" value="F:monooxygenase activity"/>
    <property type="evidence" value="ECO:0007669"/>
    <property type="project" value="InterPro"/>
</dbReference>
<accession>A0A6A2WSL0</accession>
<dbReference type="GO" id="GO:0020037">
    <property type="term" value="F:heme binding"/>
    <property type="evidence" value="ECO:0007669"/>
    <property type="project" value="InterPro"/>
</dbReference>
<comment type="similarity">
    <text evidence="1">Belongs to the cytochrome P450 family.</text>
</comment>
<dbReference type="PANTHER" id="PTHR47950:SF13">
    <property type="entry name" value="CYTOCHROME P450, FAMILY 76, SUBFAMILY G, POLYPEPTIDE 1"/>
    <property type="match status" value="1"/>
</dbReference>
<dbReference type="SUPFAM" id="SSF48264">
    <property type="entry name" value="Cytochrome P450"/>
    <property type="match status" value="1"/>
</dbReference>
<dbReference type="EMBL" id="VEPZ02001659">
    <property type="protein sequence ID" value="KAE8664173.1"/>
    <property type="molecule type" value="Genomic_DNA"/>
</dbReference>
<dbReference type="AlphaFoldDB" id="A0A6A2WSL0"/>
<dbReference type="Pfam" id="PF00067">
    <property type="entry name" value="p450"/>
    <property type="match status" value="1"/>
</dbReference>
<dbReference type="Proteomes" id="UP000436088">
    <property type="component" value="Unassembled WGS sequence"/>
</dbReference>
<evidence type="ECO:0000313" key="2">
    <source>
        <dbReference type="EMBL" id="KAE8664173.1"/>
    </source>
</evidence>
<evidence type="ECO:0000313" key="3">
    <source>
        <dbReference type="Proteomes" id="UP000436088"/>
    </source>
</evidence>
<dbReference type="GO" id="GO:0016705">
    <property type="term" value="F:oxidoreductase activity, acting on paired donors, with incorporation or reduction of molecular oxygen"/>
    <property type="evidence" value="ECO:0007669"/>
    <property type="project" value="InterPro"/>
</dbReference>
<gene>
    <name evidence="2" type="ORF">F3Y22_tig00112852pilonHSYRG00045</name>
</gene>
<organism evidence="2 3">
    <name type="scientific">Hibiscus syriacus</name>
    <name type="common">Rose of Sharon</name>
    <dbReference type="NCBI Taxonomy" id="106335"/>
    <lineage>
        <taxon>Eukaryota</taxon>
        <taxon>Viridiplantae</taxon>
        <taxon>Streptophyta</taxon>
        <taxon>Embryophyta</taxon>
        <taxon>Tracheophyta</taxon>
        <taxon>Spermatophyta</taxon>
        <taxon>Magnoliopsida</taxon>
        <taxon>eudicotyledons</taxon>
        <taxon>Gunneridae</taxon>
        <taxon>Pentapetalae</taxon>
        <taxon>rosids</taxon>
        <taxon>malvids</taxon>
        <taxon>Malvales</taxon>
        <taxon>Malvaceae</taxon>
        <taxon>Malvoideae</taxon>
        <taxon>Hibiscus</taxon>
    </lineage>
</organism>
<evidence type="ECO:0000256" key="1">
    <source>
        <dbReference type="ARBA" id="ARBA00010617"/>
    </source>
</evidence>
<dbReference type="InterPro" id="IPR036396">
    <property type="entry name" value="Cyt_P450_sf"/>
</dbReference>
<dbReference type="PANTHER" id="PTHR47950">
    <property type="entry name" value="CYTOCHROME P450, FAMILY 76, SUBFAMILY C, POLYPEPTIDE 5-RELATED"/>
    <property type="match status" value="1"/>
</dbReference>
<dbReference type="Gene3D" id="1.10.630.10">
    <property type="entry name" value="Cytochrome P450"/>
    <property type="match status" value="1"/>
</dbReference>